<dbReference type="Pfam" id="PF01613">
    <property type="entry name" value="Flavin_Reduct"/>
    <property type="match status" value="1"/>
</dbReference>
<dbReference type="InterPro" id="IPR002563">
    <property type="entry name" value="Flavin_Rdtase-like_dom"/>
</dbReference>
<dbReference type="AlphaFoldDB" id="A0A1I0XHK5"/>
<dbReference type="Proteomes" id="UP000198619">
    <property type="component" value="Unassembled WGS sequence"/>
</dbReference>
<dbReference type="PANTHER" id="PTHR43567">
    <property type="entry name" value="FLAVOREDOXIN-RELATED-RELATED"/>
    <property type="match status" value="1"/>
</dbReference>
<gene>
    <name evidence="3" type="ORF">SAMN04488528_1008132</name>
</gene>
<evidence type="ECO:0000259" key="2">
    <source>
        <dbReference type="Pfam" id="PF01613"/>
    </source>
</evidence>
<protein>
    <submittedName>
        <fullName evidence="3">Flavin reductase like domain-containing protein</fullName>
    </submittedName>
</protein>
<evidence type="ECO:0000313" key="4">
    <source>
        <dbReference type="Proteomes" id="UP000198619"/>
    </source>
</evidence>
<dbReference type="InterPro" id="IPR052174">
    <property type="entry name" value="Flavoredoxin"/>
</dbReference>
<dbReference type="SUPFAM" id="SSF50475">
    <property type="entry name" value="FMN-binding split barrel"/>
    <property type="match status" value="1"/>
</dbReference>
<dbReference type="PANTHER" id="PTHR43567:SF5">
    <property type="entry name" value="HYPOTHETICAL CYTOSOLIC PROTEIN"/>
    <property type="match status" value="1"/>
</dbReference>
<dbReference type="EMBL" id="FOKI01000008">
    <property type="protein sequence ID" value="SFB00492.1"/>
    <property type="molecule type" value="Genomic_DNA"/>
</dbReference>
<dbReference type="InterPro" id="IPR012349">
    <property type="entry name" value="Split_barrel_FMN-bd"/>
</dbReference>
<comment type="similarity">
    <text evidence="1">Belongs to the flavoredoxin family.</text>
</comment>
<evidence type="ECO:0000256" key="1">
    <source>
        <dbReference type="ARBA" id="ARBA00038054"/>
    </source>
</evidence>
<organism evidence="3 4">
    <name type="scientific">Clostridium frigidicarnis</name>
    <dbReference type="NCBI Taxonomy" id="84698"/>
    <lineage>
        <taxon>Bacteria</taxon>
        <taxon>Bacillati</taxon>
        <taxon>Bacillota</taxon>
        <taxon>Clostridia</taxon>
        <taxon>Eubacteriales</taxon>
        <taxon>Clostridiaceae</taxon>
        <taxon>Clostridium</taxon>
    </lineage>
</organism>
<dbReference type="STRING" id="84698.SAMN04488528_1008132"/>
<feature type="domain" description="Flavin reductase like" evidence="2">
    <location>
        <begin position="19"/>
        <end position="161"/>
    </location>
</feature>
<sequence>MEFYNNLGMAMENLIKRGAFLTCKTGEKINTMTISWGYVGFSWRKPYFVAMVRPERYTNKFMNEGEDFTISIPYSDDMKNALMICGTKSGRNIDKEKEANIEFISSKSVKSPIINNCNMYYECKVSYVDPLKSDNLPKDIKEKFYNGDGDHIMYYGEIVNSYEK</sequence>
<evidence type="ECO:0000313" key="3">
    <source>
        <dbReference type="EMBL" id="SFB00492.1"/>
    </source>
</evidence>
<dbReference type="RefSeq" id="WP_090040093.1">
    <property type="nucleotide sequence ID" value="NZ_FOKI01000008.1"/>
</dbReference>
<dbReference type="Gene3D" id="2.30.110.10">
    <property type="entry name" value="Electron Transport, Fmn-binding Protein, Chain A"/>
    <property type="match status" value="1"/>
</dbReference>
<name>A0A1I0XHK5_9CLOT</name>
<accession>A0A1I0XHK5</accession>
<dbReference type="GO" id="GO:0010181">
    <property type="term" value="F:FMN binding"/>
    <property type="evidence" value="ECO:0007669"/>
    <property type="project" value="InterPro"/>
</dbReference>
<reference evidence="3 4" key="1">
    <citation type="submission" date="2016-10" db="EMBL/GenBank/DDBJ databases">
        <authorList>
            <person name="de Groot N.N."/>
        </authorList>
    </citation>
    <scope>NUCLEOTIDE SEQUENCE [LARGE SCALE GENOMIC DNA]</scope>
    <source>
        <strain evidence="3 4">DSM 12271</strain>
    </source>
</reference>
<dbReference type="OrthoDB" id="9791490at2"/>
<keyword evidence="4" id="KW-1185">Reference proteome</keyword>
<dbReference type="GO" id="GO:0016646">
    <property type="term" value="F:oxidoreductase activity, acting on the CH-NH group of donors, NAD or NADP as acceptor"/>
    <property type="evidence" value="ECO:0007669"/>
    <property type="project" value="UniProtKB-ARBA"/>
</dbReference>
<proteinExistence type="inferred from homology"/>